<protein>
    <submittedName>
        <fullName evidence="4">Outer membrane beta-barrel protein</fullName>
    </submittedName>
</protein>
<dbReference type="RefSeq" id="WP_163385083.1">
    <property type="nucleotide sequence ID" value="NZ_JAUFQS010000006.1"/>
</dbReference>
<dbReference type="InterPro" id="IPR008969">
    <property type="entry name" value="CarboxyPept-like_regulatory"/>
</dbReference>
<proteinExistence type="predicted"/>
<dbReference type="Proteomes" id="UP001236663">
    <property type="component" value="Unassembled WGS sequence"/>
</dbReference>
<evidence type="ECO:0000256" key="1">
    <source>
        <dbReference type="SAM" id="MobiDB-lite"/>
    </source>
</evidence>
<dbReference type="Pfam" id="PF14905">
    <property type="entry name" value="OMP_b-brl_3"/>
    <property type="match status" value="1"/>
</dbReference>
<evidence type="ECO:0000259" key="3">
    <source>
        <dbReference type="Pfam" id="PF14905"/>
    </source>
</evidence>
<reference evidence="5" key="1">
    <citation type="journal article" date="2019" name="Int. J. Syst. Evol. Microbiol.">
        <title>The Global Catalogue of Microorganisms (GCM) 10K type strain sequencing project: providing services to taxonomists for standard genome sequencing and annotation.</title>
        <authorList>
            <consortium name="The Broad Institute Genomics Platform"/>
            <consortium name="The Broad Institute Genome Sequencing Center for Infectious Disease"/>
            <person name="Wu L."/>
            <person name="Ma J."/>
        </authorList>
    </citation>
    <scope>NUCLEOTIDE SEQUENCE [LARGE SCALE GENOMIC DNA]</scope>
    <source>
        <strain evidence="5">CECT 7706</strain>
    </source>
</reference>
<evidence type="ECO:0000313" key="4">
    <source>
        <dbReference type="EMBL" id="MDN3687646.1"/>
    </source>
</evidence>
<dbReference type="SUPFAM" id="SSF56935">
    <property type="entry name" value="Porins"/>
    <property type="match status" value="1"/>
</dbReference>
<sequence length="952" mass="106246">MRISTLFACFLGMLMAGTQLEARQDQPTPPMIQGKIVEQGSEDPMIGANVVLKTQGDTLISSTTTGPDGTFKIAYPRLPVFKLEVSYVGFVKITREFSRGMPLDLGIISIREDSQLLGEVVIEGENSVGEMKGDTAVFNASAFKTKENAMAEDLIGKLPGITIENGQVQAQGEQVQKILVDGREFFGNDPSIALRNLPADAISSVEVLDQRSDQSRLTGLDDGNYAKTINIITKGNMRNSYFGRVYGGYGTDNTYSVGGNINFFNGDRRISIIGMSNNVNQQNFASDDLLGVSGGLGGGGRRGRRGGPGGNSFGVGSNNGIVTTNSLGLNYSDKWGEKINFTGSYFFNATDNTVFENTNRETVITEDQRQIYQEDQISTINNNNHRMNARMEYDINEKNALIISPSINFQDNYRYSNLEGLNLDQSLDSLSDTRNLTENETQGYSISNNLTYRYKFDKVGRTVSVDLFTSWNQRDELTDLISSNKDYVRNAFDTLVQETTALSDGFNYRTNLTYTEPISERSVATFSYQVGNNKSAADQKTFQLANEQGIMVLDTALSNEFDNKFLTQRAGLGYRYNNKGLNINMDLDYQYAVLDNESVFPTEGTFYRDFKNIMPTLTMNYRTETGTSYRFRYRTRTDEPSVNQLQNVINNSNPLNLSVGNPSLGQSYNHSMFVNMSKFNMETNKSFFVFLFTNLNNNYIGTSTFVAPQDTLINNEVLLRRGGQITSPVNLNGQMNARLFFSYGTSIPKWKTKVNLNPGISYGRTPGMINGQTNTNENIDIRQGITFASNISKDVDFNLSTNATYTIVNSSLQSNLDQNYFIQSSNLRFYYSPNDGKTFIANNVNNMLYRGLSEGLDQSVWLWNIEAGYRFLKNNKGELKVYVFDLLKQNNSISRTVSDVAVTDVYSNVLTRYAMVSFTYIIGNFKKSDLPDEGDRPGGYRGGPGRGGARSW</sequence>
<feature type="chain" id="PRO_5045880603" evidence="2">
    <location>
        <begin position="22"/>
        <end position="952"/>
    </location>
</feature>
<comment type="caution">
    <text evidence="4">The sequence shown here is derived from an EMBL/GenBank/DDBJ whole genome shotgun (WGS) entry which is preliminary data.</text>
</comment>
<dbReference type="Pfam" id="PF13715">
    <property type="entry name" value="CarbopepD_reg_2"/>
    <property type="match status" value="1"/>
</dbReference>
<feature type="compositionally biased region" description="Gly residues" evidence="1">
    <location>
        <begin position="939"/>
        <end position="952"/>
    </location>
</feature>
<keyword evidence="2" id="KW-0732">Signal</keyword>
<evidence type="ECO:0000256" key="2">
    <source>
        <dbReference type="SAM" id="SignalP"/>
    </source>
</evidence>
<feature type="domain" description="Outer membrane protein beta-barrel" evidence="3">
    <location>
        <begin position="455"/>
        <end position="849"/>
    </location>
</feature>
<accession>A0ABT8C7J1</accession>
<keyword evidence="5" id="KW-1185">Reference proteome</keyword>
<organism evidence="4 5">
    <name type="scientific">Cyclobacterium jeungdonense</name>
    <dbReference type="NCBI Taxonomy" id="708087"/>
    <lineage>
        <taxon>Bacteria</taxon>
        <taxon>Pseudomonadati</taxon>
        <taxon>Bacteroidota</taxon>
        <taxon>Cytophagia</taxon>
        <taxon>Cytophagales</taxon>
        <taxon>Cyclobacteriaceae</taxon>
        <taxon>Cyclobacterium</taxon>
    </lineage>
</organism>
<evidence type="ECO:0000313" key="5">
    <source>
        <dbReference type="Proteomes" id="UP001236663"/>
    </source>
</evidence>
<dbReference type="InterPro" id="IPR041700">
    <property type="entry name" value="OMP_b-brl_3"/>
</dbReference>
<dbReference type="SUPFAM" id="SSF49464">
    <property type="entry name" value="Carboxypeptidase regulatory domain-like"/>
    <property type="match status" value="1"/>
</dbReference>
<feature type="region of interest" description="Disordered" evidence="1">
    <location>
        <begin position="933"/>
        <end position="952"/>
    </location>
</feature>
<gene>
    <name evidence="4" type="ORF">QWZ15_07395</name>
</gene>
<feature type="signal peptide" evidence="2">
    <location>
        <begin position="1"/>
        <end position="21"/>
    </location>
</feature>
<dbReference type="EMBL" id="JAUFQS010000006">
    <property type="protein sequence ID" value="MDN3687646.1"/>
    <property type="molecule type" value="Genomic_DNA"/>
</dbReference>
<name>A0ABT8C7J1_9BACT</name>